<protein>
    <submittedName>
        <fullName evidence="1">Uncharacterized protein</fullName>
    </submittedName>
</protein>
<dbReference type="PATRIC" id="fig|246787.4.peg.1469"/>
<dbReference type="AlphaFoldDB" id="A0A0P0GKW8"/>
<dbReference type="Proteomes" id="UP000482653">
    <property type="component" value="Unassembled WGS sequence"/>
</dbReference>
<dbReference type="EMBL" id="VVYX01000004">
    <property type="protein sequence ID" value="KAA5421751.1"/>
    <property type="molecule type" value="Genomic_DNA"/>
</dbReference>
<proteinExistence type="predicted"/>
<dbReference type="RefSeq" id="WP_007214947.1">
    <property type="nucleotide sequence ID" value="NZ_CAXSKE010000015.1"/>
</dbReference>
<evidence type="ECO:0000313" key="2">
    <source>
        <dbReference type="EMBL" id="KAA5421751.1"/>
    </source>
</evidence>
<reference evidence="2 4" key="2">
    <citation type="journal article" date="2019" name="Nat. Med.">
        <title>A library of human gut bacterial isolates paired with longitudinal multiomics data enables mechanistic microbiome research.</title>
        <authorList>
            <person name="Poyet M."/>
            <person name="Groussin M."/>
            <person name="Gibbons S.M."/>
            <person name="Avila-Pacheco J."/>
            <person name="Jiang X."/>
            <person name="Kearney S.M."/>
            <person name="Perrotta A.R."/>
            <person name="Berdy B."/>
            <person name="Zhao S."/>
            <person name="Lieberman T.D."/>
            <person name="Swanson P.K."/>
            <person name="Smith M."/>
            <person name="Roesemann S."/>
            <person name="Alexander J.E."/>
            <person name="Rich S.A."/>
            <person name="Livny J."/>
            <person name="Vlamakis H."/>
            <person name="Clish C."/>
            <person name="Bullock K."/>
            <person name="Deik A."/>
            <person name="Scott J."/>
            <person name="Pierce K.A."/>
            <person name="Xavier R.J."/>
            <person name="Alm E.J."/>
        </authorList>
    </citation>
    <scope>NUCLEOTIDE SEQUENCE [LARGE SCALE GENOMIC DNA]</scope>
    <source>
        <strain evidence="2 4">BIOML-A8</strain>
    </source>
</reference>
<sequence>MERENINMNDKPEIEIKIFGGTNMIAPTGATAVQNFYGDQFAEVAIRPEETEGIESLNDAECLLFTYVPDVKKVHEYTRLLGECATAHDLAGVVSIMLSEPRVGKDTVVKGTFIEVLLPFASRLTSGAKVDNVRQQINNMLMRQGRGGK</sequence>
<evidence type="ECO:0000313" key="3">
    <source>
        <dbReference type="Proteomes" id="UP000061809"/>
    </source>
</evidence>
<dbReference type="KEGG" id="bcel:BcellWH2_01426"/>
<gene>
    <name evidence="1" type="ORF">BcellWH2_01426</name>
    <name evidence="2" type="ORF">F2Y87_04405</name>
</gene>
<name>A0A0P0GKW8_9BACE</name>
<dbReference type="EMBL" id="CP012801">
    <property type="protein sequence ID" value="ALJ58687.1"/>
    <property type="molecule type" value="Genomic_DNA"/>
</dbReference>
<dbReference type="Proteomes" id="UP000061809">
    <property type="component" value="Chromosome"/>
</dbReference>
<evidence type="ECO:0000313" key="4">
    <source>
        <dbReference type="Proteomes" id="UP000482653"/>
    </source>
</evidence>
<organism evidence="1 3">
    <name type="scientific">Bacteroides cellulosilyticus</name>
    <dbReference type="NCBI Taxonomy" id="246787"/>
    <lineage>
        <taxon>Bacteria</taxon>
        <taxon>Pseudomonadati</taxon>
        <taxon>Bacteroidota</taxon>
        <taxon>Bacteroidia</taxon>
        <taxon>Bacteroidales</taxon>
        <taxon>Bacteroidaceae</taxon>
        <taxon>Bacteroides</taxon>
    </lineage>
</organism>
<reference evidence="1 3" key="1">
    <citation type="journal article" date="2015" name="Science">
        <title>Genetic determinants of in vivo fitness and diet responsiveness in multiple human gut Bacteroides.</title>
        <authorList>
            <person name="Wu M."/>
            <person name="McNulty N.P."/>
            <person name="Rodionov D.A."/>
            <person name="Khoroshkin M.S."/>
            <person name="Griffin N.W."/>
            <person name="Cheng J."/>
            <person name="Latreille P."/>
            <person name="Kerstetter R.A."/>
            <person name="Terrapon N."/>
            <person name="Henrissat B."/>
            <person name="Osterman A.L."/>
            <person name="Gordon J.I."/>
        </authorList>
    </citation>
    <scope>NUCLEOTIDE SEQUENCE [LARGE SCALE GENOMIC DNA]</scope>
    <source>
        <strain evidence="1 3">WH2</strain>
    </source>
</reference>
<accession>A0A0P0GKW8</accession>
<evidence type="ECO:0000313" key="1">
    <source>
        <dbReference type="EMBL" id="ALJ58687.1"/>
    </source>
</evidence>